<accession>A0ACB8N413</accession>
<keyword evidence="2" id="KW-1185">Reference proteome</keyword>
<name>A0ACB8N413_CITSI</name>
<sequence length="525" mass="60675">MGTAIILPSHDENGAVHDPLLPWLQSAKKALDEWYSGKDSGATDLYKLLSNCINTFKHHSQYKNDIRFLKIWFLYLEGSKDYEKVFREMEELGICTGHSFLYQWYAIFLELNENWRDAHMVYQIGISRKAEPLDKLEEALALFIDRLSERLQKIDDGEIIDSVENYIHPWSSSTMNKLLKQINSQIMKFEGYHRSNKVYSGKVALSSLNNSSRNKTIEIGGKKYQIKGCAGQGGFAKVFKAYVNGDPEDVVALKIQKPAFPWEFYMYRQLDQRISGRERSSFGFAHRIHLYSDYSILVCDYLSQGTLQDAINSYVVIGKSMEEVLCIYYTIEMLCILESLHDVGIIHGDFKPDNLLIRYARDELTVLDHDRSGPWQDQGLCLVDWGRGIDLHLFPDNMEFEGDCRTSGFRCIEMQEKKPWKFQVDTYGLCAIVHMMLHNSYMEIEKKASPDGGLVYLPKLSFKRYWKVELWKSLFTNLLNMSSGNDKEVLQNLQKSFQDYLCSNPQLLKNLKELLAKQRASLCGA</sequence>
<keyword evidence="1" id="KW-0418">Kinase</keyword>
<keyword evidence="1" id="KW-0808">Transferase</keyword>
<reference evidence="2" key="1">
    <citation type="journal article" date="2023" name="Hortic. Res.">
        <title>A chromosome-level phased genome enabling allele-level studies in sweet orange: a case study on citrus Huanglongbing tolerance.</title>
        <authorList>
            <person name="Wu B."/>
            <person name="Yu Q."/>
            <person name="Deng Z."/>
            <person name="Duan Y."/>
            <person name="Luo F."/>
            <person name="Gmitter F. Jr."/>
        </authorList>
    </citation>
    <scope>NUCLEOTIDE SEQUENCE [LARGE SCALE GENOMIC DNA]</scope>
    <source>
        <strain evidence="2">cv. Valencia</strain>
    </source>
</reference>
<organism evidence="1 2">
    <name type="scientific">Citrus sinensis</name>
    <name type="common">Sweet orange</name>
    <name type="synonym">Citrus aurantium var. sinensis</name>
    <dbReference type="NCBI Taxonomy" id="2711"/>
    <lineage>
        <taxon>Eukaryota</taxon>
        <taxon>Viridiplantae</taxon>
        <taxon>Streptophyta</taxon>
        <taxon>Embryophyta</taxon>
        <taxon>Tracheophyta</taxon>
        <taxon>Spermatophyta</taxon>
        <taxon>Magnoliopsida</taxon>
        <taxon>eudicotyledons</taxon>
        <taxon>Gunneridae</taxon>
        <taxon>Pentapetalae</taxon>
        <taxon>rosids</taxon>
        <taxon>malvids</taxon>
        <taxon>Sapindales</taxon>
        <taxon>Rutaceae</taxon>
        <taxon>Aurantioideae</taxon>
        <taxon>Citrus</taxon>
    </lineage>
</organism>
<evidence type="ECO:0000313" key="2">
    <source>
        <dbReference type="Proteomes" id="UP000829398"/>
    </source>
</evidence>
<dbReference type="EMBL" id="CM039171">
    <property type="protein sequence ID" value="KAH9792365.1"/>
    <property type="molecule type" value="Genomic_DNA"/>
</dbReference>
<dbReference type="Proteomes" id="UP000829398">
    <property type="component" value="Chromosome 2"/>
</dbReference>
<evidence type="ECO:0000313" key="1">
    <source>
        <dbReference type="EMBL" id="KAH9792365.1"/>
    </source>
</evidence>
<comment type="caution">
    <text evidence="1">The sequence shown here is derived from an EMBL/GenBank/DDBJ whole genome shotgun (WGS) entry which is preliminary data.</text>
</comment>
<protein>
    <submittedName>
        <fullName evidence="1">Mitotic checkpoint serine/threonine-protein kinase BUB1</fullName>
    </submittedName>
</protein>
<gene>
    <name evidence="1" type="ORF">KPL71_004088</name>
</gene>
<proteinExistence type="predicted"/>